<gene>
    <name evidence="2" type="primary">Mfsd1</name>
</gene>
<reference evidence="1" key="4">
    <citation type="journal article" date="2001" name="Nature">
        <title>Functional annotation of a full-length mouse cDNA collection.</title>
        <authorList>
            <consortium name="The RIKEN Genome Exploration Research Group Phase II Team and the FANTOM Consortium"/>
        </authorList>
    </citation>
    <scope>NUCLEOTIDE SEQUENCE</scope>
    <source>
        <strain evidence="1">NOD</strain>
        <tissue evidence="1">Activated spleen</tissue>
    </source>
</reference>
<reference evidence="1" key="6">
    <citation type="submission" date="2004-04" db="EMBL/GenBank/DDBJ databases">
        <authorList>
            <person name="Arakawa T."/>
            <person name="Carninci P."/>
            <person name="Fukuda S."/>
            <person name="Hashizume W."/>
            <person name="Hayashida K."/>
            <person name="Hori F."/>
            <person name="Iida J."/>
            <person name="Imamura K."/>
            <person name="Imotani K."/>
            <person name="Itoh M."/>
            <person name="Kanagawa S."/>
            <person name="Kawai J."/>
            <person name="Kojima M."/>
            <person name="Konno H."/>
            <person name="Murata M."/>
            <person name="Nakamura M."/>
            <person name="Ninomiya N."/>
            <person name="Nishiyori H."/>
            <person name="Nomura K."/>
            <person name="Ohno M."/>
            <person name="Sakazume N."/>
            <person name="Sano H."/>
            <person name="Sasaki D."/>
            <person name="Shibata K."/>
            <person name="Shiraki T."/>
            <person name="Tagami M."/>
            <person name="Tagami Y."/>
            <person name="Waki K."/>
            <person name="Watahiki A."/>
            <person name="Muramatsu M."/>
            <person name="Hayashizaki Y."/>
        </authorList>
    </citation>
    <scope>NUCLEOTIDE SEQUENCE</scope>
    <source>
        <strain evidence="1">NOD</strain>
        <tissue evidence="1">Activated spleen</tissue>
    </source>
</reference>
<proteinExistence type="evidence at transcript level"/>
<name>Q3TAG9_MOUSE</name>
<dbReference type="EMBL" id="AK171855">
    <property type="protein sequence ID" value="BAE42699.1"/>
    <property type="molecule type" value="mRNA"/>
</dbReference>
<evidence type="ECO:0000313" key="2">
    <source>
        <dbReference type="MGI" id="MGI:1914118"/>
    </source>
</evidence>
<organism evidence="1">
    <name type="scientific">Mus musculus</name>
    <name type="common">Mouse</name>
    <dbReference type="NCBI Taxonomy" id="10090"/>
    <lineage>
        <taxon>Eukaryota</taxon>
        <taxon>Metazoa</taxon>
        <taxon>Chordata</taxon>
        <taxon>Craniata</taxon>
        <taxon>Vertebrata</taxon>
        <taxon>Euteleostomi</taxon>
        <taxon>Mammalia</taxon>
        <taxon>Eutheria</taxon>
        <taxon>Euarchontoglires</taxon>
        <taxon>Glires</taxon>
        <taxon>Rodentia</taxon>
        <taxon>Myomorpha</taxon>
        <taxon>Muroidea</taxon>
        <taxon>Muridae</taxon>
        <taxon>Murinae</taxon>
        <taxon>Mus</taxon>
        <taxon>Mus</taxon>
    </lineage>
</organism>
<reference evidence="1" key="7">
    <citation type="journal article" date="2005" name="Science">
        <title>The Transcriptional Landscape of the Mammalian Genome.</title>
        <authorList>
            <consortium name="The FANTOM Consortium"/>
            <consortium name="Riken Genome Exploration Research Group and Genome Science Group (Genome Network Project Core Group)"/>
        </authorList>
    </citation>
    <scope>NUCLEOTIDE SEQUENCE</scope>
    <source>
        <strain evidence="1">NOD</strain>
        <tissue evidence="1">Activated spleen</tissue>
    </source>
</reference>
<reference evidence="1" key="3">
    <citation type="journal article" date="2000" name="Genome Res.">
        <title>RIKEN integrated sequence analysis (RISA) system--384-format sequencing pipeline with 384 multicapillary sequencer.</title>
        <authorList>
            <person name="Shibata K."/>
            <person name="Itoh M."/>
            <person name="Aizawa K."/>
            <person name="Nagaoka S."/>
            <person name="Sasaki N."/>
            <person name="Carninci P."/>
            <person name="Konno H."/>
            <person name="Akiyama J."/>
            <person name="Nishi K."/>
            <person name="Kitsunai T."/>
            <person name="Tashiro H."/>
            <person name="Itoh M."/>
            <person name="Sumi N."/>
            <person name="Ishii Y."/>
            <person name="Nakamura S."/>
            <person name="Hazama M."/>
            <person name="Nishine T."/>
            <person name="Harada A."/>
            <person name="Yamamoto R."/>
            <person name="Matsumoto H."/>
            <person name="Sakaguchi S."/>
            <person name="Ikegami T."/>
            <person name="Kashiwagi K."/>
            <person name="Fujiwake S."/>
            <person name="Inoue K."/>
            <person name="Togawa Y."/>
            <person name="Izawa M."/>
            <person name="Ohara E."/>
            <person name="Watahiki M."/>
            <person name="Yoneda Y."/>
            <person name="Ishikawa T."/>
            <person name="Ozawa K."/>
            <person name="Tanaka T."/>
            <person name="Matsuura S."/>
            <person name="Kawai J."/>
            <person name="Okazaki Y."/>
            <person name="Muramatsu M."/>
            <person name="Inoue Y."/>
            <person name="Kira A."/>
            <person name="Hayashizaki Y."/>
        </authorList>
    </citation>
    <scope>NUCLEOTIDE SEQUENCE</scope>
    <source>
        <strain evidence="1">NOD</strain>
        <tissue evidence="1">Activated spleen</tissue>
    </source>
</reference>
<reference evidence="1" key="5">
    <citation type="journal article" date="2002" name="Nature">
        <title>Analysis of the mouse transcriptome based on functional annotation of 60,770 full-length cDNAs.</title>
        <authorList>
            <consortium name="The FANTOM Consortium and the RIKEN Genome Exploration Research Group Phase I and II Team"/>
        </authorList>
    </citation>
    <scope>NUCLEOTIDE SEQUENCE</scope>
    <source>
        <strain evidence="1">NOD</strain>
        <tissue evidence="1">Activated spleen</tissue>
    </source>
</reference>
<dbReference type="AGR" id="MGI:1914118"/>
<reference evidence="1" key="8">
    <citation type="journal article" date="2005" name="Science">
        <title>Antisense Transcription in the Mammalian Transcriptome.</title>
        <authorList>
            <consortium name="RIKEN Genome Exploration Research Group and Genome Science Group (Genome Network Project Core Group) and the FANTOM Consortium"/>
        </authorList>
    </citation>
    <scope>NUCLEOTIDE SEQUENCE</scope>
    <source>
        <strain evidence="1">NOD</strain>
        <tissue evidence="1">Activated spleen</tissue>
    </source>
</reference>
<reference evidence="1" key="1">
    <citation type="journal article" date="1999" name="Methods Enzymol.">
        <title>High-efficiency full-length cDNA cloning.</title>
        <authorList>
            <person name="Carninci P."/>
            <person name="Hayashizaki Y."/>
        </authorList>
    </citation>
    <scope>NUCLEOTIDE SEQUENCE</scope>
    <source>
        <strain evidence="1">NOD</strain>
        <tissue evidence="1">Activated spleen</tissue>
    </source>
</reference>
<dbReference type="MGI" id="MGI:1914118">
    <property type="gene designation" value="Mfsd1"/>
</dbReference>
<dbReference type="AlphaFoldDB" id="Q3TAG9"/>
<evidence type="ECO:0000313" key="1">
    <source>
        <dbReference type="EMBL" id="BAE42699.1"/>
    </source>
</evidence>
<accession>Q3TAG9</accession>
<reference evidence="1" key="2">
    <citation type="journal article" date="2000" name="Genome Res.">
        <title>Normalization and subtraction of cap-trapper-selected cDNAs to prepare full-length cDNA libraries for rapid discovery of new genes.</title>
        <authorList>
            <person name="Carninci P."/>
            <person name="Shibata Y."/>
            <person name="Hayatsu N."/>
            <person name="Sugahara Y."/>
            <person name="Shibata K."/>
            <person name="Itoh M."/>
            <person name="Konno H."/>
            <person name="Okazaki Y."/>
            <person name="Muramatsu M."/>
            <person name="Hayashizaki Y."/>
        </authorList>
    </citation>
    <scope>NUCLEOTIDE SEQUENCE</scope>
    <source>
        <strain evidence="1">NOD</strain>
        <tissue evidence="1">Activated spleen</tissue>
    </source>
</reference>
<protein>
    <submittedName>
        <fullName evidence="1">Uncharacterized protein</fullName>
    </submittedName>
</protein>
<sequence>MSLVMAAEQQAFGSFFFFLKDNKSVLQFMMATYIHGSIKPMQKVDLMPALYFYNIAITTSSFLWKIISRNQICNKENVLDPISLNSFIGVRYVGYIALYASSFGTKGWRDDSVVKNIYCSLRGPQVSFQHPHGATHSHLTPAPRDPAPC</sequence>